<sequence>MLKQQQRRACPQDTLFRGPYSLRPVMPLFSPPFSVLLFHDVQAVVLYHSQARSVAPQDDSRPLPSATPLRISDAPVLRASYTRPPSTTRTVVQRTPSGGLSVPPPPSHHPDDPRDRFSADLRC</sequence>
<reference evidence="2 3" key="1">
    <citation type="journal article" date="2024" name="J Genomics">
        <title>Draft genome sequencing and assembly of Favolaschia claudopus CIRM-BRFM 2984 isolated from oak limbs.</title>
        <authorList>
            <person name="Navarro D."/>
            <person name="Drula E."/>
            <person name="Chaduli D."/>
            <person name="Cazenave R."/>
            <person name="Ahrendt S."/>
            <person name="Wang J."/>
            <person name="Lipzen A."/>
            <person name="Daum C."/>
            <person name="Barry K."/>
            <person name="Grigoriev I.V."/>
            <person name="Favel A."/>
            <person name="Rosso M.N."/>
            <person name="Martin F."/>
        </authorList>
    </citation>
    <scope>NUCLEOTIDE SEQUENCE [LARGE SCALE GENOMIC DNA]</scope>
    <source>
        <strain evidence="2 3">CIRM-BRFM 2984</strain>
    </source>
</reference>
<gene>
    <name evidence="2" type="ORF">R3P38DRAFT_3284443</name>
</gene>
<feature type="region of interest" description="Disordered" evidence="1">
    <location>
        <begin position="52"/>
        <end position="123"/>
    </location>
</feature>
<proteinExistence type="predicted"/>
<name>A0AAW0A517_9AGAR</name>
<accession>A0AAW0A517</accession>
<dbReference type="AlphaFoldDB" id="A0AAW0A517"/>
<evidence type="ECO:0000313" key="2">
    <source>
        <dbReference type="EMBL" id="KAK7001126.1"/>
    </source>
</evidence>
<evidence type="ECO:0000256" key="1">
    <source>
        <dbReference type="SAM" id="MobiDB-lite"/>
    </source>
</evidence>
<dbReference type="Proteomes" id="UP001362999">
    <property type="component" value="Unassembled WGS sequence"/>
</dbReference>
<feature type="compositionally biased region" description="Polar residues" evidence="1">
    <location>
        <begin position="83"/>
        <end position="98"/>
    </location>
</feature>
<protein>
    <submittedName>
        <fullName evidence="2">Uncharacterized protein</fullName>
    </submittedName>
</protein>
<feature type="compositionally biased region" description="Basic and acidic residues" evidence="1">
    <location>
        <begin position="108"/>
        <end position="123"/>
    </location>
</feature>
<comment type="caution">
    <text evidence="2">The sequence shown here is derived from an EMBL/GenBank/DDBJ whole genome shotgun (WGS) entry which is preliminary data.</text>
</comment>
<dbReference type="EMBL" id="JAWWNJ010000084">
    <property type="protein sequence ID" value="KAK7001126.1"/>
    <property type="molecule type" value="Genomic_DNA"/>
</dbReference>
<evidence type="ECO:0000313" key="3">
    <source>
        <dbReference type="Proteomes" id="UP001362999"/>
    </source>
</evidence>
<keyword evidence="3" id="KW-1185">Reference proteome</keyword>
<organism evidence="2 3">
    <name type="scientific">Favolaschia claudopus</name>
    <dbReference type="NCBI Taxonomy" id="2862362"/>
    <lineage>
        <taxon>Eukaryota</taxon>
        <taxon>Fungi</taxon>
        <taxon>Dikarya</taxon>
        <taxon>Basidiomycota</taxon>
        <taxon>Agaricomycotina</taxon>
        <taxon>Agaricomycetes</taxon>
        <taxon>Agaricomycetidae</taxon>
        <taxon>Agaricales</taxon>
        <taxon>Marasmiineae</taxon>
        <taxon>Mycenaceae</taxon>
        <taxon>Favolaschia</taxon>
    </lineage>
</organism>